<protein>
    <recommendedName>
        <fullName evidence="1">UPF0735 ACT domain-containing protein Cpap_3648</fullName>
    </recommendedName>
</protein>
<dbReference type="EMBL" id="ACXX02000002">
    <property type="protein sequence ID" value="EGD49216.1"/>
    <property type="molecule type" value="Genomic_DNA"/>
</dbReference>
<dbReference type="InterPro" id="IPR002912">
    <property type="entry name" value="ACT_dom"/>
</dbReference>
<dbReference type="AlphaFoldDB" id="F1T9N4"/>
<reference evidence="3" key="2">
    <citation type="submission" date="2011-01" db="EMBL/GenBank/DDBJ databases">
        <title>The Non-contiguous Finished genome of Clostridium papyrosolvens.</title>
        <authorList>
            <person name="Lucas S."/>
            <person name="Copeland A."/>
            <person name="Lapidus A."/>
            <person name="Cheng J.-F."/>
            <person name="Goodwin L."/>
            <person name="Pitluck S."/>
            <person name="Misra M."/>
            <person name="Chertkov O."/>
            <person name="Detter J.C."/>
            <person name="Han C."/>
            <person name="Tapia R."/>
            <person name="Land M."/>
            <person name="Hauser L."/>
            <person name="Kyrpides N."/>
            <person name="Ivanova N."/>
            <person name="Pagani I."/>
            <person name="Mouttaki H."/>
            <person name="He Z."/>
            <person name="Zhou J."/>
            <person name="Hemme C.L."/>
            <person name="Woyke T."/>
        </authorList>
    </citation>
    <scope>NUCLEOTIDE SEQUENCE [LARGE SCALE GENOMIC DNA]</scope>
    <source>
        <strain evidence="3">DSM 2782</strain>
    </source>
</reference>
<gene>
    <name evidence="3" type="ORF">Cpap_3648</name>
</gene>
<dbReference type="PIRSF" id="PIRSF025624">
    <property type="entry name" value="ACT_PheB"/>
    <property type="match status" value="1"/>
</dbReference>
<evidence type="ECO:0000259" key="2">
    <source>
        <dbReference type="PROSITE" id="PS51671"/>
    </source>
</evidence>
<comment type="caution">
    <text evidence="3">The sequence shown here is derived from an EMBL/GenBank/DDBJ whole genome shotgun (WGS) entry which is preliminary data.</text>
</comment>
<evidence type="ECO:0000313" key="4">
    <source>
        <dbReference type="Proteomes" id="UP000003860"/>
    </source>
</evidence>
<reference evidence="3" key="1">
    <citation type="submission" date="2009-07" db="EMBL/GenBank/DDBJ databases">
        <authorList>
            <consortium name="US DOE Joint Genome Institute (JGI-PGF)"/>
            <person name="Lucas S."/>
            <person name="Copeland A."/>
            <person name="Lapidus A."/>
            <person name="Glavina del Rio T."/>
            <person name="Tice H."/>
            <person name="Bruce D."/>
            <person name="Goodwin L."/>
            <person name="Pitluck S."/>
            <person name="Larimer F."/>
            <person name="Land M.L."/>
            <person name="Mouttaki H."/>
            <person name="He Z."/>
            <person name="Zhou J."/>
            <person name="Hemme C.L."/>
        </authorList>
    </citation>
    <scope>NUCLEOTIDE SEQUENCE [LARGE SCALE GENOMIC DNA]</scope>
    <source>
        <strain evidence="3">DSM 2782</strain>
    </source>
</reference>
<sequence>MHKKKKYANITPRKHNCTYHTDRRKYETRIYIFLVDSFILPDIFSKVIEVKKILSLGKIKTVNDAVKEVGISRSAYYKYKDYVFPFNETSRGKVITLFFVVEDFSGILSSIMNKIASASANILTINQNIPINGLADVTISIETMNMKIDIQNLLTEISKVEGVRKSEILAR</sequence>
<dbReference type="NCBIfam" id="NF003361">
    <property type="entry name" value="PRK04435.1"/>
    <property type="match status" value="1"/>
</dbReference>
<dbReference type="eggNOG" id="COG4492">
    <property type="taxonomic scope" value="Bacteria"/>
</dbReference>
<dbReference type="SUPFAM" id="SSF55021">
    <property type="entry name" value="ACT-like"/>
    <property type="match status" value="1"/>
</dbReference>
<dbReference type="PROSITE" id="PS51671">
    <property type="entry name" value="ACT"/>
    <property type="match status" value="1"/>
</dbReference>
<name>F1T9N4_9FIRM</name>
<evidence type="ECO:0000256" key="1">
    <source>
        <dbReference type="HAMAP-Rule" id="MF_00707"/>
    </source>
</evidence>
<comment type="similarity">
    <text evidence="1">Belongs to the UPF0735 family.</text>
</comment>
<keyword evidence="4" id="KW-1185">Reference proteome</keyword>
<evidence type="ECO:0000313" key="3">
    <source>
        <dbReference type="EMBL" id="EGD49216.1"/>
    </source>
</evidence>
<dbReference type="CDD" id="cd04888">
    <property type="entry name" value="ACT_PheB-BS"/>
    <property type="match status" value="1"/>
</dbReference>
<accession>F1T9N4</accession>
<proteinExistence type="inferred from homology"/>
<feature type="domain" description="ACT" evidence="2">
    <location>
        <begin position="96"/>
        <end position="171"/>
    </location>
</feature>
<dbReference type="HAMAP" id="MF_00707">
    <property type="entry name" value="UPF0735"/>
    <property type="match status" value="1"/>
</dbReference>
<dbReference type="InterPro" id="IPR008310">
    <property type="entry name" value="UPF0735_ACT_dom-cont"/>
</dbReference>
<dbReference type="STRING" id="588581.Cpap_3648"/>
<dbReference type="Gene3D" id="3.30.70.260">
    <property type="match status" value="1"/>
</dbReference>
<dbReference type="InterPro" id="IPR045865">
    <property type="entry name" value="ACT-like_dom_sf"/>
</dbReference>
<dbReference type="Proteomes" id="UP000003860">
    <property type="component" value="Unassembled WGS sequence"/>
</dbReference>
<organism evidence="3 4">
    <name type="scientific">Ruminiclostridium papyrosolvens DSM 2782</name>
    <dbReference type="NCBI Taxonomy" id="588581"/>
    <lineage>
        <taxon>Bacteria</taxon>
        <taxon>Bacillati</taxon>
        <taxon>Bacillota</taxon>
        <taxon>Clostridia</taxon>
        <taxon>Eubacteriales</taxon>
        <taxon>Oscillospiraceae</taxon>
        <taxon>Ruminiclostridium</taxon>
    </lineage>
</organism>